<proteinExistence type="predicted"/>
<reference evidence="2" key="1">
    <citation type="submission" date="2020-01" db="EMBL/GenBank/DDBJ databases">
        <title>Genome Sequencing of Three Apophysomyces-Like Fungal Strains Confirms a Novel Fungal Genus in the Mucoromycota with divergent Burkholderia-like Endosymbiotic Bacteria.</title>
        <authorList>
            <person name="Stajich J.E."/>
            <person name="Macias A.M."/>
            <person name="Carter-House D."/>
            <person name="Lovett B."/>
            <person name="Kasson L.R."/>
            <person name="Berry K."/>
            <person name="Grigoriev I."/>
            <person name="Chang Y."/>
            <person name="Spatafora J."/>
            <person name="Kasson M.T."/>
        </authorList>
    </citation>
    <scope>NUCLEOTIDE SEQUENCE</scope>
    <source>
        <strain evidence="2">NRRL A-21654</strain>
    </source>
</reference>
<organism evidence="2 3">
    <name type="scientific">Apophysomyces ossiformis</name>
    <dbReference type="NCBI Taxonomy" id="679940"/>
    <lineage>
        <taxon>Eukaryota</taxon>
        <taxon>Fungi</taxon>
        <taxon>Fungi incertae sedis</taxon>
        <taxon>Mucoromycota</taxon>
        <taxon>Mucoromycotina</taxon>
        <taxon>Mucoromycetes</taxon>
        <taxon>Mucorales</taxon>
        <taxon>Mucorineae</taxon>
        <taxon>Mucoraceae</taxon>
        <taxon>Apophysomyces</taxon>
    </lineage>
</organism>
<gene>
    <name evidence="2" type="ORF">EC973_000590</name>
</gene>
<feature type="compositionally biased region" description="Polar residues" evidence="1">
    <location>
        <begin position="462"/>
        <end position="472"/>
    </location>
</feature>
<dbReference type="OrthoDB" id="2401996at2759"/>
<evidence type="ECO:0000256" key="1">
    <source>
        <dbReference type="SAM" id="MobiDB-lite"/>
    </source>
</evidence>
<feature type="region of interest" description="Disordered" evidence="1">
    <location>
        <begin position="377"/>
        <end position="398"/>
    </location>
</feature>
<dbReference type="Proteomes" id="UP000605846">
    <property type="component" value="Unassembled WGS sequence"/>
</dbReference>
<feature type="region of interest" description="Disordered" evidence="1">
    <location>
        <begin position="294"/>
        <end position="336"/>
    </location>
</feature>
<dbReference type="EMBL" id="JABAYA010000109">
    <property type="protein sequence ID" value="KAF7724877.1"/>
    <property type="molecule type" value="Genomic_DNA"/>
</dbReference>
<name>A0A8H7BKX5_9FUNG</name>
<feature type="compositionally biased region" description="Polar residues" evidence="1">
    <location>
        <begin position="324"/>
        <end position="336"/>
    </location>
</feature>
<dbReference type="AlphaFoldDB" id="A0A8H7BKX5"/>
<comment type="caution">
    <text evidence="2">The sequence shown here is derived from an EMBL/GenBank/DDBJ whole genome shotgun (WGS) entry which is preliminary data.</text>
</comment>
<evidence type="ECO:0000313" key="3">
    <source>
        <dbReference type="Proteomes" id="UP000605846"/>
    </source>
</evidence>
<evidence type="ECO:0000313" key="2">
    <source>
        <dbReference type="EMBL" id="KAF7724877.1"/>
    </source>
</evidence>
<sequence>MSEIAYPSQLPTPDSKPIPEELIEVSDKAVVQLLTKLDEGAQTVANLRSILTLKTAELNELIAQLELTNQVILNVETSTAQIESILRDMGISDDPMRASMLINAEASLDLAIKSASNLCADTKSIGRRPSIISSSSQGADQERRHRGTAKYTSRIRYKPDPKHILRQLNNIIQYLELDGGKFFEAIGTTTDVETLQKAYVDLDLAKTIALSAKSNFKRRTILLRSRARSNIEQVKLLGEKIRESESLWKTYTRNAPLKIDGKDVLTILDQEDELLAKNLPVYPSRMSYDSANKRLSTSSSFSDNARPVLANSSSAKSNDSSRSFTRAVSSRRPSIQAADSNIPIASPVIRPASIIPAATGPSVANVKKVYRHSAGARPSPVKVASTTLNGPRARTSSLTASRISKENVPVAKPTLPVTKTKAPSPAASPMITPTDTKKPMTKSPSQRGPGSTLRLRSMLAKRNQSMKPSEGV</sequence>
<feature type="region of interest" description="Disordered" evidence="1">
    <location>
        <begin position="130"/>
        <end position="151"/>
    </location>
</feature>
<feature type="region of interest" description="Disordered" evidence="1">
    <location>
        <begin position="415"/>
        <end position="472"/>
    </location>
</feature>
<accession>A0A8H7BKX5</accession>
<feature type="compositionally biased region" description="Polar residues" evidence="1">
    <location>
        <begin position="384"/>
        <end position="398"/>
    </location>
</feature>
<feature type="compositionally biased region" description="Low complexity" evidence="1">
    <location>
        <begin position="312"/>
        <end position="323"/>
    </location>
</feature>
<feature type="compositionally biased region" description="Polar residues" evidence="1">
    <location>
        <begin position="294"/>
        <end position="303"/>
    </location>
</feature>
<keyword evidence="3" id="KW-1185">Reference proteome</keyword>
<protein>
    <submittedName>
        <fullName evidence="2">Uncharacterized protein</fullName>
    </submittedName>
</protein>